<evidence type="ECO:0000256" key="9">
    <source>
        <dbReference type="ARBA" id="ARBA00048995"/>
    </source>
</evidence>
<dbReference type="PANTHER" id="PTHR30523">
    <property type="entry name" value="PHOSPHOENOLPYRUVATE CARBOXYLASE"/>
    <property type="match status" value="1"/>
</dbReference>
<dbReference type="GO" id="GO:0006107">
    <property type="term" value="P:oxaloacetate metabolic process"/>
    <property type="evidence" value="ECO:0007669"/>
    <property type="project" value="UniProtKB-UniRule"/>
</dbReference>
<dbReference type="InterPro" id="IPR021135">
    <property type="entry name" value="PEP_COase"/>
</dbReference>
<dbReference type="Gene3D" id="1.20.1440.90">
    <property type="entry name" value="Phosphoenolpyruvate/pyruvate domain"/>
    <property type="match status" value="1"/>
</dbReference>
<evidence type="ECO:0000256" key="4">
    <source>
        <dbReference type="ARBA" id="ARBA00012305"/>
    </source>
</evidence>
<dbReference type="GO" id="GO:0006099">
    <property type="term" value="P:tricarboxylic acid cycle"/>
    <property type="evidence" value="ECO:0007669"/>
    <property type="project" value="InterPro"/>
</dbReference>
<dbReference type="PROSITE" id="PS00393">
    <property type="entry name" value="PEPCASE_2"/>
    <property type="match status" value="1"/>
</dbReference>
<dbReference type="InterPro" id="IPR033129">
    <property type="entry name" value="PEPCASE_His_AS"/>
</dbReference>
<dbReference type="InterPro" id="IPR022805">
    <property type="entry name" value="PEP_COase_bac/pln-type"/>
</dbReference>
<evidence type="ECO:0000313" key="14">
    <source>
        <dbReference type="Proteomes" id="UP000431269"/>
    </source>
</evidence>
<dbReference type="GO" id="GO:0005829">
    <property type="term" value="C:cytosol"/>
    <property type="evidence" value="ECO:0007669"/>
    <property type="project" value="TreeGrafter"/>
</dbReference>
<keyword evidence="6 10" id="KW-0460">Magnesium</keyword>
<feature type="active site" evidence="10 11">
    <location>
        <position position="125"/>
    </location>
</feature>
<evidence type="ECO:0000256" key="3">
    <source>
        <dbReference type="ARBA" id="ARBA00008346"/>
    </source>
</evidence>
<evidence type="ECO:0000313" key="13">
    <source>
        <dbReference type="EMBL" id="QGZ94231.1"/>
    </source>
</evidence>
<comment type="function">
    <text evidence="2 10">Forms oxaloacetate, a four-carbon dicarboxylic acid source for the tricarboxylic acid cycle.</text>
</comment>
<dbReference type="KEGG" id="tsv:DSM104635_01047"/>
<dbReference type="InterPro" id="IPR015813">
    <property type="entry name" value="Pyrv/PenolPyrv_kinase-like_dom"/>
</dbReference>
<dbReference type="EMBL" id="CP047045">
    <property type="protein sequence ID" value="QGZ94231.1"/>
    <property type="molecule type" value="Genomic_DNA"/>
</dbReference>
<evidence type="ECO:0000256" key="5">
    <source>
        <dbReference type="ARBA" id="ARBA00022419"/>
    </source>
</evidence>
<dbReference type="Pfam" id="PF00311">
    <property type="entry name" value="PEPcase"/>
    <property type="match status" value="1"/>
</dbReference>
<name>A0A6I6MJY5_9CAUL</name>
<comment type="catalytic activity">
    <reaction evidence="9 10">
        <text>oxaloacetate + phosphate = phosphoenolpyruvate + hydrogencarbonate</text>
        <dbReference type="Rhea" id="RHEA:28370"/>
        <dbReference type="ChEBI" id="CHEBI:16452"/>
        <dbReference type="ChEBI" id="CHEBI:17544"/>
        <dbReference type="ChEBI" id="CHEBI:43474"/>
        <dbReference type="ChEBI" id="CHEBI:58702"/>
        <dbReference type="EC" id="4.1.1.31"/>
    </reaction>
</comment>
<dbReference type="PRINTS" id="PR00150">
    <property type="entry name" value="PEPCARBXLASE"/>
</dbReference>
<feature type="active site" evidence="10 12">
    <location>
        <position position="551"/>
    </location>
</feature>
<proteinExistence type="inferred from homology"/>
<dbReference type="PROSITE" id="PS00781">
    <property type="entry name" value="PEPCASE_1"/>
    <property type="match status" value="1"/>
</dbReference>
<evidence type="ECO:0000256" key="12">
    <source>
        <dbReference type="PROSITE-ProRule" id="PRU10112"/>
    </source>
</evidence>
<dbReference type="GO" id="GO:0015977">
    <property type="term" value="P:carbon fixation"/>
    <property type="evidence" value="ECO:0007669"/>
    <property type="project" value="UniProtKB-UniRule"/>
</dbReference>
<dbReference type="SUPFAM" id="SSF51621">
    <property type="entry name" value="Phosphoenolpyruvate/pyruvate domain"/>
    <property type="match status" value="1"/>
</dbReference>
<sequence>MKQNPDIKFLGRVLGDVIRTYAGDDVFRRIEYIRAASVDRHRGGDAGAIDLGLGALDLDETLSFVHSFMLFSMLANLAEDRQGVATEPGADIAQAIAKLESEGISRERALALAECALVTPVLTAHPTEVRRKSIIDHRNEIAALMKLRDAGRLETDGGDLLERAIQRQVALLWQTRPLRHERLYVSDEVETALAYFRESFLPVLPALYARWHRAFGARPPSFLRLGSWIGGDRDGNPNVTAETLEYALARASETVIESYLDQLHQLGADLSISSELASVTPELAALAEASGDAGKAREDEPYRRAIAGVYARLAANFVAVTGREPPRRARFAGEAYASADAFRRDLDVIQAALSADGDGGLGRGGAIGRLIRSVEVCGFHLATLDLRQNADVHERVVAELLKSAGVEADYLALDEAKRAALLRRELAGKRLLSFPDAVYGDETTSELAILCSTAAAHARYGAQCITNYVISKAASVSDMLEVYVLLKEVGLFHPGDAPACPIMAVPLFETIDDLERATAIIGAYFALPEFAAMTNARGHQEVMVGYSDSNKDGGYLTSVWSLHETSAALAPVFERACVALQLFHGRGGAVGRGGGSSFAAIRAQPSGTVNGRIRITEQGEMIAAKYGTRESAAANLEAMASATLLASLEPPALSVKDAKRFAAAMDAISATAFTAYRGLVYETAGFKDFFRQITPISEIADLKIGSRPASRTKSDRIEDLRAIPWVFSWAQARIMLPGWYGAGRGLSAFEDQKLLRDMAAAWPFLATTLANLEMVLAKSDMGIAAEYLRLVESKGGKAIFETIRGAWTETHDAVLAVTGQSRLLERQPALAESIQLRLPYIEPLNLLQVELIKRRRAGEDDPRIHEGIQLSINAIATALRNSG</sequence>
<keyword evidence="13" id="KW-0670">Pyruvate</keyword>
<comment type="similarity">
    <text evidence="3 10">Belongs to the PEPCase type 1 family.</text>
</comment>
<evidence type="ECO:0000256" key="2">
    <source>
        <dbReference type="ARBA" id="ARBA00003670"/>
    </source>
</evidence>
<comment type="cofactor">
    <cofactor evidence="1 10">
        <name>Mg(2+)</name>
        <dbReference type="ChEBI" id="CHEBI:18420"/>
    </cofactor>
</comment>
<reference evidence="14" key="1">
    <citation type="submission" date="2019-12" db="EMBL/GenBank/DDBJ databases">
        <title>Complete genome of Terracaulis silvestris 0127_4.</title>
        <authorList>
            <person name="Vieira S."/>
            <person name="Riedel T."/>
            <person name="Sproer C."/>
            <person name="Pascual J."/>
            <person name="Boedeker C."/>
            <person name="Overmann J."/>
        </authorList>
    </citation>
    <scope>NUCLEOTIDE SEQUENCE [LARGE SCALE GENOMIC DNA]</scope>
    <source>
        <strain evidence="14">0127_4</strain>
    </source>
</reference>
<evidence type="ECO:0000256" key="11">
    <source>
        <dbReference type="PROSITE-ProRule" id="PRU10111"/>
    </source>
</evidence>
<comment type="subunit">
    <text evidence="10">Homotetramer.</text>
</comment>
<evidence type="ECO:0000256" key="1">
    <source>
        <dbReference type="ARBA" id="ARBA00001946"/>
    </source>
</evidence>
<dbReference type="RefSeq" id="WP_158765183.1">
    <property type="nucleotide sequence ID" value="NZ_CP047045.1"/>
</dbReference>
<dbReference type="GO" id="GO:0008964">
    <property type="term" value="F:phosphoenolpyruvate carboxylase activity"/>
    <property type="evidence" value="ECO:0007669"/>
    <property type="project" value="UniProtKB-UniRule"/>
</dbReference>
<keyword evidence="7 10" id="KW-0456">Lyase</keyword>
<dbReference type="GO" id="GO:0000287">
    <property type="term" value="F:magnesium ion binding"/>
    <property type="evidence" value="ECO:0007669"/>
    <property type="project" value="UniProtKB-UniRule"/>
</dbReference>
<dbReference type="PANTHER" id="PTHR30523:SF6">
    <property type="entry name" value="PHOSPHOENOLPYRUVATE CARBOXYLASE"/>
    <property type="match status" value="1"/>
</dbReference>
<evidence type="ECO:0000256" key="10">
    <source>
        <dbReference type="HAMAP-Rule" id="MF_00595"/>
    </source>
</evidence>
<gene>
    <name evidence="10 13" type="primary">ppc</name>
    <name evidence="13" type="ORF">DSM104635_01047</name>
</gene>
<dbReference type="InterPro" id="IPR018129">
    <property type="entry name" value="PEP_COase_Lys_AS"/>
</dbReference>
<keyword evidence="8 10" id="KW-0120">Carbon dioxide fixation</keyword>
<keyword evidence="14" id="KW-1185">Reference proteome</keyword>
<dbReference type="EC" id="4.1.1.31" evidence="4 10"/>
<organism evidence="13 14">
    <name type="scientific">Terricaulis silvestris</name>
    <dbReference type="NCBI Taxonomy" id="2686094"/>
    <lineage>
        <taxon>Bacteria</taxon>
        <taxon>Pseudomonadati</taxon>
        <taxon>Pseudomonadota</taxon>
        <taxon>Alphaproteobacteria</taxon>
        <taxon>Caulobacterales</taxon>
        <taxon>Caulobacteraceae</taxon>
        <taxon>Terricaulis</taxon>
    </lineage>
</organism>
<evidence type="ECO:0000256" key="6">
    <source>
        <dbReference type="ARBA" id="ARBA00022842"/>
    </source>
</evidence>
<protein>
    <recommendedName>
        <fullName evidence="5 10">Phosphoenolpyruvate carboxylase</fullName>
        <shortName evidence="10">PEPC</shortName>
        <shortName evidence="10">PEPCase</shortName>
        <ecNumber evidence="4 10">4.1.1.31</ecNumber>
    </recommendedName>
</protein>
<dbReference type="Proteomes" id="UP000431269">
    <property type="component" value="Chromosome"/>
</dbReference>
<dbReference type="AlphaFoldDB" id="A0A6I6MJY5"/>
<dbReference type="HAMAP" id="MF_00595">
    <property type="entry name" value="PEPcase_type1"/>
    <property type="match status" value="1"/>
</dbReference>
<dbReference type="NCBIfam" id="NF000584">
    <property type="entry name" value="PRK00009.1"/>
    <property type="match status" value="1"/>
</dbReference>
<accession>A0A6I6MJY5</accession>
<evidence type="ECO:0000256" key="8">
    <source>
        <dbReference type="ARBA" id="ARBA00023300"/>
    </source>
</evidence>
<evidence type="ECO:0000256" key="7">
    <source>
        <dbReference type="ARBA" id="ARBA00023239"/>
    </source>
</evidence>